<dbReference type="NCBIfam" id="TIGR03882">
    <property type="entry name" value="cyclo_dehyd_2"/>
    <property type="match status" value="1"/>
</dbReference>
<accession>A0A2C4HBZ4</accession>
<dbReference type="InterPro" id="IPR022291">
    <property type="entry name" value="Bacteriocin_synth_cyclodeHase"/>
</dbReference>
<protein>
    <submittedName>
        <fullName evidence="1">Cyclodehydratase</fullName>
    </submittedName>
</protein>
<evidence type="ECO:0000313" key="2">
    <source>
        <dbReference type="Proteomes" id="UP000220045"/>
    </source>
</evidence>
<comment type="caution">
    <text evidence="1">The sequence shown here is derived from an EMBL/GenBank/DDBJ whole genome shotgun (WGS) entry which is preliminary data.</text>
</comment>
<dbReference type="EMBL" id="NUEL01000003">
    <property type="protein sequence ID" value="PEJ11520.1"/>
    <property type="molecule type" value="Genomic_DNA"/>
</dbReference>
<gene>
    <name evidence="1" type="ORF">CN684_00755</name>
</gene>
<dbReference type="AlphaFoldDB" id="A0A2C4HBZ4"/>
<reference evidence="1 2" key="1">
    <citation type="submission" date="2017-09" db="EMBL/GenBank/DDBJ databases">
        <title>Large-scale bioinformatics analysis of Bacillus genomes uncovers conserved roles of natural products in bacterial physiology.</title>
        <authorList>
            <consortium name="Agbiome Team Llc"/>
            <person name="Bleich R.M."/>
            <person name="Grubbs K.J."/>
            <person name="Santa Maria K.C."/>
            <person name="Allen S.E."/>
            <person name="Farag S."/>
            <person name="Shank E.A."/>
            <person name="Bowers A."/>
        </authorList>
    </citation>
    <scope>NUCLEOTIDE SEQUENCE [LARGE SCALE GENOMIC DNA]</scope>
    <source>
        <strain evidence="1 2">AFS004017</strain>
    </source>
</reference>
<evidence type="ECO:0000313" key="1">
    <source>
        <dbReference type="EMBL" id="PEJ11520.1"/>
    </source>
</evidence>
<dbReference type="Gene3D" id="3.40.50.720">
    <property type="entry name" value="NAD(P)-binding Rossmann-like Domain"/>
    <property type="match status" value="1"/>
</dbReference>
<dbReference type="Proteomes" id="UP000220045">
    <property type="component" value="Unassembled WGS sequence"/>
</dbReference>
<name>A0A2C4HBZ4_9BACI</name>
<organism evidence="1 2">
    <name type="scientific">Bacillus wiedmannii</name>
    <dbReference type="NCBI Taxonomy" id="1890302"/>
    <lineage>
        <taxon>Bacteria</taxon>
        <taxon>Bacillati</taxon>
        <taxon>Bacillota</taxon>
        <taxon>Bacilli</taxon>
        <taxon>Bacillales</taxon>
        <taxon>Bacillaceae</taxon>
        <taxon>Bacillus</taxon>
        <taxon>Bacillus cereus group</taxon>
    </lineage>
</organism>
<proteinExistence type="predicted"/>
<sequence>MPIQEQISQKTARYKLAPHITLGNLQGSLVGFKGQSITKIDGEGVVEFIEGISEYLIKDNGVSIEELEQNFDIESAQLKNVLEFLVTNGMCVKSDFDFNLTALLAYERAGGQVSVEDILHRIQTGIVEVIARENNGVAKELIANLREFRLNVVLKGESDEKPSIRIAVGTSHLDPLLEEVNDIALEDNIPWLSVVPYDGQTAWVGPFFIPHQSACLHCYNLRKSANFADDVFRSELMKIKPVKSDKQPVYNQPINLVQNGIASNLITEWVALRDYASSAIPGGFTTINLDDRGISFNNHRVYRVPRCQKCSPAADTGFPQVWYHGEVIK</sequence>
<dbReference type="RefSeq" id="WP_098092578.1">
    <property type="nucleotide sequence ID" value="NZ_NUEL01000003.1"/>
</dbReference>